<protein>
    <submittedName>
        <fullName evidence="1">Uncharacterized protein</fullName>
    </submittedName>
</protein>
<dbReference type="Proteomes" id="UP000053989">
    <property type="component" value="Unassembled WGS sequence"/>
</dbReference>
<dbReference type="InParanoid" id="A0A0C3DRW0"/>
<keyword evidence="2" id="KW-1185">Reference proteome</keyword>
<dbReference type="HOGENOM" id="CLU_2759301_0_0_1"/>
<accession>A0A0C3DRW0</accession>
<sequence>MGLFTRRTGSTIRNSALTTRELPSTLLTTQVIVVGQLAISTTTVRNDDDGINFNYYYQLVARCPICLYGS</sequence>
<evidence type="ECO:0000313" key="2">
    <source>
        <dbReference type="Proteomes" id="UP000053989"/>
    </source>
</evidence>
<evidence type="ECO:0000313" key="1">
    <source>
        <dbReference type="EMBL" id="KIM63380.1"/>
    </source>
</evidence>
<gene>
    <name evidence="1" type="ORF">SCLCIDRAFT_1214268</name>
</gene>
<name>A0A0C3DRW0_9AGAM</name>
<organism evidence="1 2">
    <name type="scientific">Scleroderma citrinum Foug A</name>
    <dbReference type="NCBI Taxonomy" id="1036808"/>
    <lineage>
        <taxon>Eukaryota</taxon>
        <taxon>Fungi</taxon>
        <taxon>Dikarya</taxon>
        <taxon>Basidiomycota</taxon>
        <taxon>Agaricomycotina</taxon>
        <taxon>Agaricomycetes</taxon>
        <taxon>Agaricomycetidae</taxon>
        <taxon>Boletales</taxon>
        <taxon>Sclerodermatineae</taxon>
        <taxon>Sclerodermataceae</taxon>
        <taxon>Scleroderma</taxon>
    </lineage>
</organism>
<dbReference type="EMBL" id="KN822035">
    <property type="protein sequence ID" value="KIM63380.1"/>
    <property type="molecule type" value="Genomic_DNA"/>
</dbReference>
<reference evidence="1 2" key="1">
    <citation type="submission" date="2014-04" db="EMBL/GenBank/DDBJ databases">
        <authorList>
            <consortium name="DOE Joint Genome Institute"/>
            <person name="Kuo A."/>
            <person name="Kohler A."/>
            <person name="Nagy L.G."/>
            <person name="Floudas D."/>
            <person name="Copeland A."/>
            <person name="Barry K.W."/>
            <person name="Cichocki N."/>
            <person name="Veneault-Fourrey C."/>
            <person name="LaButti K."/>
            <person name="Lindquist E.A."/>
            <person name="Lipzen A."/>
            <person name="Lundell T."/>
            <person name="Morin E."/>
            <person name="Murat C."/>
            <person name="Sun H."/>
            <person name="Tunlid A."/>
            <person name="Henrissat B."/>
            <person name="Grigoriev I.V."/>
            <person name="Hibbett D.S."/>
            <person name="Martin F."/>
            <person name="Nordberg H.P."/>
            <person name="Cantor M.N."/>
            <person name="Hua S.X."/>
        </authorList>
    </citation>
    <scope>NUCLEOTIDE SEQUENCE [LARGE SCALE GENOMIC DNA]</scope>
    <source>
        <strain evidence="1 2">Foug A</strain>
    </source>
</reference>
<proteinExistence type="predicted"/>
<reference evidence="2" key="2">
    <citation type="submission" date="2015-01" db="EMBL/GenBank/DDBJ databases">
        <title>Evolutionary Origins and Diversification of the Mycorrhizal Mutualists.</title>
        <authorList>
            <consortium name="DOE Joint Genome Institute"/>
            <consortium name="Mycorrhizal Genomics Consortium"/>
            <person name="Kohler A."/>
            <person name="Kuo A."/>
            <person name="Nagy L.G."/>
            <person name="Floudas D."/>
            <person name="Copeland A."/>
            <person name="Barry K.W."/>
            <person name="Cichocki N."/>
            <person name="Veneault-Fourrey C."/>
            <person name="LaButti K."/>
            <person name="Lindquist E.A."/>
            <person name="Lipzen A."/>
            <person name="Lundell T."/>
            <person name="Morin E."/>
            <person name="Murat C."/>
            <person name="Riley R."/>
            <person name="Ohm R."/>
            <person name="Sun H."/>
            <person name="Tunlid A."/>
            <person name="Henrissat B."/>
            <person name="Grigoriev I.V."/>
            <person name="Hibbett D.S."/>
            <person name="Martin F."/>
        </authorList>
    </citation>
    <scope>NUCLEOTIDE SEQUENCE [LARGE SCALE GENOMIC DNA]</scope>
    <source>
        <strain evidence="2">Foug A</strain>
    </source>
</reference>
<dbReference type="AlphaFoldDB" id="A0A0C3DRW0"/>